<sequence length="528" mass="62809">MTLVDPEPRNALSPDEILDLETIEDLMNKTLLVENVSLTDDLNPLHFQVKKLQKLLIFEQEKYSKLQKQLQDSENQRLELISSTNKEIFSLTTQFTKLRSDYEKNEAIRRSLEYELTIVKNSLNKEKNLTTEKDKLCEENNKFYQEQIKNLKKENLNLATSLENFQEKFLKKESEAKKLLIINQEQENLINSFKEESNLNKDINEKLTSEIQIFREKLDKSYKHLEQLARKNQSLEDSLKRENDHFREIKLKFEAEQRKNQELIQTIEMNEDKKVENDINLEKLLDQLKENRKELLEEQIRSKDTKERFKIIETELKLSNSELSKKLEEKTSTIKNLSDQLNNCEKELISIKNELKKTSVKQLEFDKIYEICSKDIKQIIKLFISLSNDVNYQEFLKNIISSDKLKLDENQNCTQAQYMIKNFDNLYQVLQEFFNYIIKNKGFNSEKLKADFQANEKRIKELEIVNQRFKSDIELLRNERDAIEEVVESLTNECDTLKLSLQNQYEVNDSLKNKINSMSKKLKENEHI</sequence>
<proteinExistence type="predicted"/>
<dbReference type="PANTHER" id="PTHR37476">
    <property type="entry name" value="COILED-COIL DOMAIN-CONTAINING PROTEIN 171"/>
    <property type="match status" value="1"/>
</dbReference>
<feature type="coiled-coil region" evidence="1">
    <location>
        <begin position="134"/>
        <end position="361"/>
    </location>
</feature>
<comment type="caution">
    <text evidence="2">The sequence shown here is derived from an EMBL/GenBank/DDBJ whole genome shotgun (WGS) entry which is preliminary data.</text>
</comment>
<keyword evidence="1" id="KW-0175">Coiled coil</keyword>
<keyword evidence="3" id="KW-1185">Reference proteome</keyword>
<dbReference type="EMBL" id="CAJNOC010002505">
    <property type="protein sequence ID" value="CAF0937281.1"/>
    <property type="molecule type" value="Genomic_DNA"/>
</dbReference>
<evidence type="ECO:0000313" key="3">
    <source>
        <dbReference type="Proteomes" id="UP000663879"/>
    </source>
</evidence>
<name>A0A814C9W2_9BILA</name>
<reference evidence="2" key="1">
    <citation type="submission" date="2021-02" db="EMBL/GenBank/DDBJ databases">
        <authorList>
            <person name="Nowell W R."/>
        </authorList>
    </citation>
    <scope>NUCLEOTIDE SEQUENCE</scope>
    <source>
        <strain evidence="2">Ploen Becks lab</strain>
    </source>
</reference>
<dbReference type="AlphaFoldDB" id="A0A814C9W2"/>
<feature type="coiled-coil region" evidence="1">
    <location>
        <begin position="49"/>
        <end position="83"/>
    </location>
</feature>
<feature type="coiled-coil region" evidence="1">
    <location>
        <begin position="445"/>
        <end position="528"/>
    </location>
</feature>
<evidence type="ECO:0000313" key="2">
    <source>
        <dbReference type="EMBL" id="CAF0937281.1"/>
    </source>
</evidence>
<evidence type="ECO:0000256" key="1">
    <source>
        <dbReference type="SAM" id="Coils"/>
    </source>
</evidence>
<organism evidence="2 3">
    <name type="scientific">Brachionus calyciflorus</name>
    <dbReference type="NCBI Taxonomy" id="104777"/>
    <lineage>
        <taxon>Eukaryota</taxon>
        <taxon>Metazoa</taxon>
        <taxon>Spiralia</taxon>
        <taxon>Gnathifera</taxon>
        <taxon>Rotifera</taxon>
        <taxon>Eurotatoria</taxon>
        <taxon>Monogononta</taxon>
        <taxon>Pseudotrocha</taxon>
        <taxon>Ploima</taxon>
        <taxon>Brachionidae</taxon>
        <taxon>Brachionus</taxon>
    </lineage>
</organism>
<accession>A0A814C9W2</accession>
<dbReference type="Proteomes" id="UP000663879">
    <property type="component" value="Unassembled WGS sequence"/>
</dbReference>
<dbReference type="OrthoDB" id="287623at2759"/>
<gene>
    <name evidence="2" type="ORF">OXX778_LOCUS13232</name>
</gene>
<protein>
    <submittedName>
        <fullName evidence="2">Uncharacterized protein</fullName>
    </submittedName>
</protein>
<dbReference type="PANTHER" id="PTHR37476:SF1">
    <property type="entry name" value="COILED-COIL DOMAIN-CONTAINING PROTEIN 171"/>
    <property type="match status" value="1"/>
</dbReference>